<organism evidence="5 6">
    <name type="scientific">Sulfitobacter geojensis</name>
    <dbReference type="NCBI Taxonomy" id="1342299"/>
    <lineage>
        <taxon>Bacteria</taxon>
        <taxon>Pseudomonadati</taxon>
        <taxon>Pseudomonadota</taxon>
        <taxon>Alphaproteobacteria</taxon>
        <taxon>Rhodobacterales</taxon>
        <taxon>Roseobacteraceae</taxon>
        <taxon>Sulfitobacter</taxon>
    </lineage>
</organism>
<dbReference type="SMART" id="SM00738">
    <property type="entry name" value="NGN"/>
    <property type="match status" value="1"/>
</dbReference>
<keyword evidence="3" id="KW-0804">Transcription</keyword>
<dbReference type="EMBL" id="JAFBRM010000002">
    <property type="protein sequence ID" value="MBM1713530.1"/>
    <property type="molecule type" value="Genomic_DNA"/>
</dbReference>
<evidence type="ECO:0000256" key="1">
    <source>
        <dbReference type="ARBA" id="ARBA00022814"/>
    </source>
</evidence>
<gene>
    <name evidence="5" type="ORF">JQV55_08155</name>
</gene>
<proteinExistence type="predicted"/>
<dbReference type="GO" id="GO:0006354">
    <property type="term" value="P:DNA-templated transcription elongation"/>
    <property type="evidence" value="ECO:0007669"/>
    <property type="project" value="InterPro"/>
</dbReference>
<comment type="caution">
    <text evidence="5">The sequence shown here is derived from an EMBL/GenBank/DDBJ whole genome shotgun (WGS) entry which is preliminary data.</text>
</comment>
<dbReference type="CDD" id="cd06091">
    <property type="entry name" value="KOW_NusG"/>
    <property type="match status" value="1"/>
</dbReference>
<dbReference type="SUPFAM" id="SSF50104">
    <property type="entry name" value="Translation proteins SH3-like domain"/>
    <property type="match status" value="1"/>
</dbReference>
<keyword evidence="6" id="KW-1185">Reference proteome</keyword>
<dbReference type="SUPFAM" id="SSF82679">
    <property type="entry name" value="N-utilization substance G protein NusG, N-terminal domain"/>
    <property type="match status" value="1"/>
</dbReference>
<evidence type="ECO:0000256" key="2">
    <source>
        <dbReference type="ARBA" id="ARBA00023015"/>
    </source>
</evidence>
<protein>
    <recommendedName>
        <fullName evidence="4">NusG-like N-terminal domain-containing protein</fullName>
    </recommendedName>
</protein>
<evidence type="ECO:0000256" key="3">
    <source>
        <dbReference type="ARBA" id="ARBA00023163"/>
    </source>
</evidence>
<dbReference type="PANTHER" id="PTHR30265">
    <property type="entry name" value="RHO-INTERACTING TRANSCRIPTION TERMINATION FACTOR NUSG"/>
    <property type="match status" value="1"/>
</dbReference>
<dbReference type="RefSeq" id="WP_203241921.1">
    <property type="nucleotide sequence ID" value="NZ_JAFBRH010000002.1"/>
</dbReference>
<dbReference type="Pfam" id="PF02357">
    <property type="entry name" value="NusG"/>
    <property type="match status" value="1"/>
</dbReference>
<dbReference type="InterPro" id="IPR043425">
    <property type="entry name" value="NusG-like"/>
</dbReference>
<dbReference type="GO" id="GO:0005829">
    <property type="term" value="C:cytosol"/>
    <property type="evidence" value="ECO:0007669"/>
    <property type="project" value="TreeGrafter"/>
</dbReference>
<feature type="domain" description="NusG-like N-terminal" evidence="4">
    <location>
        <begin position="9"/>
        <end position="104"/>
    </location>
</feature>
<keyword evidence="2" id="KW-0805">Transcription regulation</keyword>
<dbReference type="GO" id="GO:0031564">
    <property type="term" value="P:transcription antitermination"/>
    <property type="evidence" value="ECO:0007669"/>
    <property type="project" value="UniProtKB-KW"/>
</dbReference>
<name>A0AAE2VXF8_9RHOB</name>
<dbReference type="Proteomes" id="UP000732193">
    <property type="component" value="Unassembled WGS sequence"/>
</dbReference>
<dbReference type="InterPro" id="IPR008991">
    <property type="entry name" value="Translation_prot_SH3-like_sf"/>
</dbReference>
<keyword evidence="1" id="KW-0889">Transcription antitermination</keyword>
<dbReference type="InterPro" id="IPR036735">
    <property type="entry name" value="NGN_dom_sf"/>
</dbReference>
<dbReference type="AlphaFoldDB" id="A0AAE2VXF8"/>
<evidence type="ECO:0000259" key="4">
    <source>
        <dbReference type="SMART" id="SM00738"/>
    </source>
</evidence>
<dbReference type="CDD" id="cd09892">
    <property type="entry name" value="NGN_SP_RfaH"/>
    <property type="match status" value="1"/>
</dbReference>
<dbReference type="InterPro" id="IPR006645">
    <property type="entry name" value="NGN-like_dom"/>
</dbReference>
<sequence>MANPEITQELPWFVVQLRPHGLKRALDHLQRQNFPTFAPMYEKMIVRSGTSRQTHAPLFPGYLFVSFEHEKARWTSINSTRGVSRIISPTPLPKQLIGGIMARCDESGLLAPPATLAVGDEIRVISGPFAEIITTIETLPDQARIGVLIDLMGRKVRTSLPRDQIEKL</sequence>
<dbReference type="PANTHER" id="PTHR30265:SF7">
    <property type="entry name" value="TRANSCRIPTION ANTITERMINATION PROTEIN RFAH"/>
    <property type="match status" value="1"/>
</dbReference>
<evidence type="ECO:0000313" key="5">
    <source>
        <dbReference type="EMBL" id="MBM1713530.1"/>
    </source>
</evidence>
<dbReference type="Gene3D" id="3.30.70.940">
    <property type="entry name" value="NusG, N-terminal domain"/>
    <property type="match status" value="1"/>
</dbReference>
<evidence type="ECO:0000313" key="6">
    <source>
        <dbReference type="Proteomes" id="UP000732193"/>
    </source>
</evidence>
<reference evidence="5 6" key="1">
    <citation type="submission" date="2021-01" db="EMBL/GenBank/DDBJ databases">
        <title>Diatom-associated Roseobacters Show Island Model of Population Structure.</title>
        <authorList>
            <person name="Qu L."/>
            <person name="Feng X."/>
            <person name="Chen Y."/>
            <person name="Li L."/>
            <person name="Wang X."/>
            <person name="Hu Z."/>
            <person name="Wang H."/>
            <person name="Luo H."/>
        </authorList>
    </citation>
    <scope>NUCLEOTIDE SEQUENCE [LARGE SCALE GENOMIC DNA]</scope>
    <source>
        <strain evidence="5 6">TR60-84</strain>
    </source>
</reference>
<accession>A0AAE2VXF8</accession>